<accession>A0A7S2TH12</accession>
<name>A0A7S2TH12_9EUKA</name>
<proteinExistence type="predicted"/>
<gene>
    <name evidence="2" type="ORF">LSP00402_LOCUS2717</name>
</gene>
<sequence length="111" mass="11857">MTRSIFAFSFSNSDGLRLLLARSVSSDIFVFSSCFRLVMAIACGVLFCALFNALARALAAFSSSFSRTASAFTSFGVFHLTTGFLLAPDAPPAFLTSLKPSFTNTNTKESA</sequence>
<feature type="transmembrane region" description="Helical" evidence="1">
    <location>
        <begin position="28"/>
        <end position="55"/>
    </location>
</feature>
<dbReference type="EMBL" id="HBHP01004330">
    <property type="protein sequence ID" value="CAD9749434.1"/>
    <property type="molecule type" value="Transcribed_RNA"/>
</dbReference>
<evidence type="ECO:0000256" key="1">
    <source>
        <dbReference type="SAM" id="Phobius"/>
    </source>
</evidence>
<organism evidence="2">
    <name type="scientific">Lotharella oceanica</name>
    <dbReference type="NCBI Taxonomy" id="641309"/>
    <lineage>
        <taxon>Eukaryota</taxon>
        <taxon>Sar</taxon>
        <taxon>Rhizaria</taxon>
        <taxon>Cercozoa</taxon>
        <taxon>Chlorarachniophyceae</taxon>
        <taxon>Lotharella</taxon>
    </lineage>
</organism>
<keyword evidence="1" id="KW-0472">Membrane</keyword>
<protein>
    <submittedName>
        <fullName evidence="2">Uncharacterized protein</fullName>
    </submittedName>
</protein>
<keyword evidence="1" id="KW-1133">Transmembrane helix</keyword>
<dbReference type="AlphaFoldDB" id="A0A7S2TH12"/>
<reference evidence="2" key="1">
    <citation type="submission" date="2021-01" db="EMBL/GenBank/DDBJ databases">
        <authorList>
            <person name="Corre E."/>
            <person name="Pelletier E."/>
            <person name="Niang G."/>
            <person name="Scheremetjew M."/>
            <person name="Finn R."/>
            <person name="Kale V."/>
            <person name="Holt S."/>
            <person name="Cochrane G."/>
            <person name="Meng A."/>
            <person name="Brown T."/>
            <person name="Cohen L."/>
        </authorList>
    </citation>
    <scope>NUCLEOTIDE SEQUENCE</scope>
    <source>
        <strain evidence="2">CCMP622</strain>
    </source>
</reference>
<evidence type="ECO:0000313" key="2">
    <source>
        <dbReference type="EMBL" id="CAD9749434.1"/>
    </source>
</evidence>
<keyword evidence="1" id="KW-0812">Transmembrane</keyword>